<sequence>MGLHGHGFQGRWIYNMNYPKYYKTGANQGQSAREEDDWEDTEDDGQDGEGDEDDDLEDTPKFFAPKCRLADSASGSAGARHLDFREGMGEDILGNRTRKFDIDLGNQTEKNSADIVDAHFPPVSEEDLAKISERPKGIVEQHHRGKIALIGRLEGQVNTLIICVPEMRVLRI</sequence>
<dbReference type="AlphaFoldDB" id="A0A1D1V1M3"/>
<feature type="region of interest" description="Disordered" evidence="1">
    <location>
        <begin position="23"/>
        <end position="60"/>
    </location>
</feature>
<evidence type="ECO:0000256" key="1">
    <source>
        <dbReference type="SAM" id="MobiDB-lite"/>
    </source>
</evidence>
<reference evidence="2 3" key="1">
    <citation type="journal article" date="2016" name="Nat. Commun.">
        <title>Extremotolerant tardigrade genome and improved radiotolerance of human cultured cells by tardigrade-unique protein.</title>
        <authorList>
            <person name="Hashimoto T."/>
            <person name="Horikawa D.D."/>
            <person name="Saito Y."/>
            <person name="Kuwahara H."/>
            <person name="Kozuka-Hata H."/>
            <person name="Shin-I T."/>
            <person name="Minakuchi Y."/>
            <person name="Ohishi K."/>
            <person name="Motoyama A."/>
            <person name="Aizu T."/>
            <person name="Enomoto A."/>
            <person name="Kondo K."/>
            <person name="Tanaka S."/>
            <person name="Hara Y."/>
            <person name="Koshikawa S."/>
            <person name="Sagara H."/>
            <person name="Miura T."/>
            <person name="Yokobori S."/>
            <person name="Miyagawa K."/>
            <person name="Suzuki Y."/>
            <person name="Kubo T."/>
            <person name="Oyama M."/>
            <person name="Kohara Y."/>
            <person name="Fujiyama A."/>
            <person name="Arakawa K."/>
            <person name="Katayama T."/>
            <person name="Toyoda A."/>
            <person name="Kunieda T."/>
        </authorList>
    </citation>
    <scope>NUCLEOTIDE SEQUENCE [LARGE SCALE GENOMIC DNA]</scope>
    <source>
        <strain evidence="2 3">YOKOZUNA-1</strain>
    </source>
</reference>
<comment type="caution">
    <text evidence="2">The sequence shown here is derived from an EMBL/GenBank/DDBJ whole genome shotgun (WGS) entry which is preliminary data.</text>
</comment>
<protein>
    <submittedName>
        <fullName evidence="2">Uncharacterized protein</fullName>
    </submittedName>
</protein>
<organism evidence="2 3">
    <name type="scientific">Ramazzottius varieornatus</name>
    <name type="common">Water bear</name>
    <name type="synonym">Tardigrade</name>
    <dbReference type="NCBI Taxonomy" id="947166"/>
    <lineage>
        <taxon>Eukaryota</taxon>
        <taxon>Metazoa</taxon>
        <taxon>Ecdysozoa</taxon>
        <taxon>Tardigrada</taxon>
        <taxon>Eutardigrada</taxon>
        <taxon>Parachela</taxon>
        <taxon>Hypsibioidea</taxon>
        <taxon>Ramazzottiidae</taxon>
        <taxon>Ramazzottius</taxon>
    </lineage>
</organism>
<evidence type="ECO:0000313" key="3">
    <source>
        <dbReference type="Proteomes" id="UP000186922"/>
    </source>
</evidence>
<keyword evidence="3" id="KW-1185">Reference proteome</keyword>
<dbReference type="EMBL" id="BDGG01000002">
    <property type="protein sequence ID" value="GAU92623.1"/>
    <property type="molecule type" value="Genomic_DNA"/>
</dbReference>
<proteinExistence type="predicted"/>
<gene>
    <name evidence="2" type="primary">RvY_04678-1</name>
    <name evidence="2" type="synonym">RvY_04678.1</name>
    <name evidence="2" type="ORF">RvY_04678</name>
</gene>
<dbReference type="Proteomes" id="UP000186922">
    <property type="component" value="Unassembled WGS sequence"/>
</dbReference>
<feature type="compositionally biased region" description="Acidic residues" evidence="1">
    <location>
        <begin position="34"/>
        <end position="57"/>
    </location>
</feature>
<name>A0A1D1V1M3_RAMVA</name>
<accession>A0A1D1V1M3</accession>
<evidence type="ECO:0000313" key="2">
    <source>
        <dbReference type="EMBL" id="GAU92623.1"/>
    </source>
</evidence>